<protein>
    <submittedName>
        <fullName evidence="11">TRAP transporter small permease subunit</fullName>
    </submittedName>
</protein>
<evidence type="ECO:0000256" key="1">
    <source>
        <dbReference type="ARBA" id="ARBA00004429"/>
    </source>
</evidence>
<sequence length="159" mass="18198">MIENIVKSTSYVTALVLVLLVVLILFDALSRYLFSMGSTSLQELEWHFFDVVILLSIAYTLKYNAHVRVDIFYAKFSPKLQAIINILTTLFFIFPLSFLIIYVGVGFVEMSFVQNEASSDPGGLSNRWIVKSLMPLSFIILLLQSLEELINSYKEWKVL</sequence>
<comment type="subcellular location">
    <subcellularLocation>
        <location evidence="1">Cell inner membrane</location>
        <topology evidence="1">Multi-pass membrane protein</topology>
    </subcellularLocation>
</comment>
<dbReference type="InterPro" id="IPR007387">
    <property type="entry name" value="TRAP_DctQ"/>
</dbReference>
<evidence type="ECO:0000259" key="10">
    <source>
        <dbReference type="Pfam" id="PF04290"/>
    </source>
</evidence>
<dbReference type="EMBL" id="CP046072">
    <property type="protein sequence ID" value="QSZ43082.1"/>
    <property type="molecule type" value="Genomic_DNA"/>
</dbReference>
<evidence type="ECO:0000256" key="8">
    <source>
        <dbReference type="ARBA" id="ARBA00038436"/>
    </source>
</evidence>
<dbReference type="InterPro" id="IPR055348">
    <property type="entry name" value="DctQ"/>
</dbReference>
<evidence type="ECO:0000256" key="6">
    <source>
        <dbReference type="ARBA" id="ARBA00022989"/>
    </source>
</evidence>
<name>A0A975B2K3_9BACT</name>
<accession>A0A975B2K3</accession>
<feature type="transmembrane region" description="Helical" evidence="9">
    <location>
        <begin position="86"/>
        <end position="108"/>
    </location>
</feature>
<evidence type="ECO:0000256" key="9">
    <source>
        <dbReference type="SAM" id="Phobius"/>
    </source>
</evidence>
<dbReference type="Proteomes" id="UP000671852">
    <property type="component" value="Chromosome"/>
</dbReference>
<evidence type="ECO:0000256" key="2">
    <source>
        <dbReference type="ARBA" id="ARBA00022448"/>
    </source>
</evidence>
<keyword evidence="7 9" id="KW-0472">Membrane</keyword>
<dbReference type="Pfam" id="PF04290">
    <property type="entry name" value="DctQ"/>
    <property type="match status" value="1"/>
</dbReference>
<evidence type="ECO:0000313" key="12">
    <source>
        <dbReference type="Proteomes" id="UP000671852"/>
    </source>
</evidence>
<keyword evidence="5 9" id="KW-0812">Transmembrane</keyword>
<evidence type="ECO:0000256" key="5">
    <source>
        <dbReference type="ARBA" id="ARBA00022692"/>
    </source>
</evidence>
<dbReference type="AlphaFoldDB" id="A0A975B2K3"/>
<evidence type="ECO:0000256" key="7">
    <source>
        <dbReference type="ARBA" id="ARBA00023136"/>
    </source>
</evidence>
<keyword evidence="3" id="KW-1003">Cell membrane</keyword>
<evidence type="ECO:0000256" key="4">
    <source>
        <dbReference type="ARBA" id="ARBA00022519"/>
    </source>
</evidence>
<feature type="transmembrane region" description="Helical" evidence="9">
    <location>
        <begin position="12"/>
        <end position="34"/>
    </location>
</feature>
<comment type="similarity">
    <text evidence="8">Belongs to the TRAP transporter small permease family.</text>
</comment>
<dbReference type="GO" id="GO:0005886">
    <property type="term" value="C:plasma membrane"/>
    <property type="evidence" value="ECO:0007669"/>
    <property type="project" value="UniProtKB-SubCell"/>
</dbReference>
<reference evidence="11" key="2">
    <citation type="submission" date="2021-04" db="EMBL/GenBank/DDBJ databases">
        <title>Isolation and characterization of a novel species of the genus Sulfurimonas.</title>
        <authorList>
            <person name="Fukui M."/>
        </authorList>
    </citation>
    <scope>NUCLEOTIDE SEQUENCE</scope>
    <source>
        <strain evidence="11">H1576</strain>
    </source>
</reference>
<dbReference type="PANTHER" id="PTHR35011:SF4">
    <property type="entry name" value="SLL1102 PROTEIN"/>
    <property type="match status" value="1"/>
</dbReference>
<evidence type="ECO:0000256" key="3">
    <source>
        <dbReference type="ARBA" id="ARBA00022475"/>
    </source>
</evidence>
<evidence type="ECO:0000313" key="11">
    <source>
        <dbReference type="EMBL" id="QSZ43082.1"/>
    </source>
</evidence>
<keyword evidence="4" id="KW-0997">Cell inner membrane</keyword>
<keyword evidence="12" id="KW-1185">Reference proteome</keyword>
<organism evidence="11 12">
    <name type="scientific">Sulfurimonas aquatica</name>
    <dbReference type="NCBI Taxonomy" id="2672570"/>
    <lineage>
        <taxon>Bacteria</taxon>
        <taxon>Pseudomonadati</taxon>
        <taxon>Campylobacterota</taxon>
        <taxon>Epsilonproteobacteria</taxon>
        <taxon>Campylobacterales</taxon>
        <taxon>Sulfurimonadaceae</taxon>
        <taxon>Sulfurimonas</taxon>
    </lineage>
</organism>
<keyword evidence="6 9" id="KW-1133">Transmembrane helix</keyword>
<dbReference type="KEGG" id="saqt:GJV85_05800"/>
<dbReference type="PANTHER" id="PTHR35011">
    <property type="entry name" value="2,3-DIKETO-L-GULONATE TRAP TRANSPORTER SMALL PERMEASE PROTEIN YIAM"/>
    <property type="match status" value="1"/>
</dbReference>
<gene>
    <name evidence="11" type="ORF">GJV85_05800</name>
</gene>
<keyword evidence="2" id="KW-0813">Transport</keyword>
<feature type="transmembrane region" description="Helical" evidence="9">
    <location>
        <begin position="46"/>
        <end position="65"/>
    </location>
</feature>
<proteinExistence type="inferred from homology"/>
<feature type="domain" description="Tripartite ATP-independent periplasmic transporters DctQ component" evidence="10">
    <location>
        <begin position="20"/>
        <end position="153"/>
    </location>
</feature>
<reference evidence="11" key="1">
    <citation type="submission" date="2019-11" db="EMBL/GenBank/DDBJ databases">
        <authorList>
            <person name="Kojima H."/>
        </authorList>
    </citation>
    <scope>NUCLEOTIDE SEQUENCE</scope>
    <source>
        <strain evidence="11">H1576</strain>
    </source>
</reference>